<dbReference type="GO" id="GO:0003677">
    <property type="term" value="F:DNA binding"/>
    <property type="evidence" value="ECO:0007669"/>
    <property type="project" value="UniProtKB-KW"/>
</dbReference>
<reference evidence="11 13" key="3">
    <citation type="submission" date="2019-07" db="EMBL/GenBank/DDBJ databases">
        <title>Ln-dependent methylotrophs.</title>
        <authorList>
            <person name="Tani A."/>
        </authorList>
    </citation>
    <scope>NUCLEOTIDE SEQUENCE [LARGE SCALE GENOMIC DNA]</scope>
    <source>
        <strain evidence="11 13">SM89A</strain>
    </source>
</reference>
<dbReference type="FunFam" id="3.40.50.2300:FF:000018">
    <property type="entry name" value="DNA-binding transcriptional regulator NtrC"/>
    <property type="match status" value="1"/>
</dbReference>
<reference evidence="10 12" key="1">
    <citation type="journal article" date="2018" name="Appl. Microbiol. Biotechnol.">
        <title>Co-cultivation of the strictly anaerobic methanogen Methanosarcina barkeri with aerobic methanotrophs in an oxygen-limited membrane bioreactor.</title>
        <authorList>
            <person name="In 't Zandt M.H."/>
            <person name="van den Bosch T.J.M."/>
            <person name="Rijkers R."/>
            <person name="van Kessel M.A.H.J."/>
            <person name="Jetten M.S.M."/>
            <person name="Welte C.U."/>
        </authorList>
    </citation>
    <scope>NUCLEOTIDE SEQUENCE [LARGE SCALE GENOMIC DNA]</scope>
    <source>
        <strain evidence="10 12">DSM 17706</strain>
    </source>
</reference>
<evidence type="ECO:0000313" key="12">
    <source>
        <dbReference type="Proteomes" id="UP000245137"/>
    </source>
</evidence>
<dbReference type="InterPro" id="IPR000792">
    <property type="entry name" value="Tscrpt_reg_LuxR_C"/>
</dbReference>
<dbReference type="EMBL" id="VJMF01000049">
    <property type="protein sequence ID" value="TRL31958.1"/>
    <property type="molecule type" value="Genomic_DNA"/>
</dbReference>
<keyword evidence="3" id="KW-0805">Transcription regulation</keyword>
<dbReference type="Pfam" id="PF00196">
    <property type="entry name" value="GerE"/>
    <property type="match status" value="1"/>
</dbReference>
<feature type="compositionally biased region" description="Basic and acidic residues" evidence="7">
    <location>
        <begin position="202"/>
        <end position="217"/>
    </location>
</feature>
<evidence type="ECO:0000256" key="6">
    <source>
        <dbReference type="PROSITE-ProRule" id="PRU00169"/>
    </source>
</evidence>
<dbReference type="Pfam" id="PF00072">
    <property type="entry name" value="Response_reg"/>
    <property type="match status" value="1"/>
</dbReference>
<feature type="domain" description="Response regulatory" evidence="9">
    <location>
        <begin position="5"/>
        <end position="119"/>
    </location>
</feature>
<dbReference type="NCBIfam" id="NF006900">
    <property type="entry name" value="PRK09390.1"/>
    <property type="match status" value="1"/>
</dbReference>
<evidence type="ECO:0000313" key="13">
    <source>
        <dbReference type="Proteomes" id="UP000316781"/>
    </source>
</evidence>
<keyword evidence="5" id="KW-0804">Transcription</keyword>
<dbReference type="Proteomes" id="UP000316781">
    <property type="component" value="Unassembled WGS sequence"/>
</dbReference>
<feature type="modified residue" description="4-aspartylphosphate" evidence="6">
    <location>
        <position position="54"/>
    </location>
</feature>
<dbReference type="Proteomes" id="UP000245137">
    <property type="component" value="Unassembled WGS sequence"/>
</dbReference>
<dbReference type="SMART" id="SM00421">
    <property type="entry name" value="HTH_LUXR"/>
    <property type="match status" value="1"/>
</dbReference>
<dbReference type="Gene3D" id="1.10.10.10">
    <property type="entry name" value="Winged helix-like DNA-binding domain superfamily/Winged helix DNA-binding domain"/>
    <property type="match status" value="1"/>
</dbReference>
<dbReference type="CDD" id="cd17537">
    <property type="entry name" value="REC_FixJ"/>
    <property type="match status" value="1"/>
</dbReference>
<protein>
    <submittedName>
        <fullName evidence="10 11">Response regulator</fullName>
    </submittedName>
</protein>
<dbReference type="OrthoDB" id="9782655at2"/>
<evidence type="ECO:0000256" key="3">
    <source>
        <dbReference type="ARBA" id="ARBA00023015"/>
    </source>
</evidence>
<reference evidence="10" key="2">
    <citation type="submission" date="2018-02" db="EMBL/GenBank/DDBJ databases">
        <authorList>
            <person name="Cohen D.B."/>
            <person name="Kent A.D."/>
        </authorList>
    </citation>
    <scope>NUCLEOTIDE SEQUENCE</scope>
    <source>
        <strain evidence="10">DSM 17706</strain>
    </source>
</reference>
<dbReference type="SUPFAM" id="SSF46894">
    <property type="entry name" value="C-terminal effector domain of the bipartite response regulators"/>
    <property type="match status" value="1"/>
</dbReference>
<comment type="caution">
    <text evidence="10">The sequence shown here is derived from an EMBL/GenBank/DDBJ whole genome shotgun (WGS) entry which is preliminary data.</text>
</comment>
<evidence type="ECO:0000256" key="7">
    <source>
        <dbReference type="SAM" id="MobiDB-lite"/>
    </source>
</evidence>
<evidence type="ECO:0000256" key="4">
    <source>
        <dbReference type="ARBA" id="ARBA00023125"/>
    </source>
</evidence>
<proteinExistence type="predicted"/>
<evidence type="ECO:0000256" key="2">
    <source>
        <dbReference type="ARBA" id="ARBA00023012"/>
    </source>
</evidence>
<gene>
    <name evidence="10" type="primary">fixJ</name>
    <name evidence="10" type="ORF">C5689_08885</name>
    <name evidence="11" type="ORF">FM996_12875</name>
</gene>
<name>A0A2U1SRI5_METSR</name>
<dbReference type="EMBL" id="PUIV01000010">
    <property type="protein sequence ID" value="PWB94219.1"/>
    <property type="molecule type" value="Genomic_DNA"/>
</dbReference>
<dbReference type="InterPro" id="IPR016032">
    <property type="entry name" value="Sig_transdc_resp-reg_C-effctor"/>
</dbReference>
<dbReference type="GO" id="GO:0000160">
    <property type="term" value="P:phosphorelay signal transduction system"/>
    <property type="evidence" value="ECO:0007669"/>
    <property type="project" value="UniProtKB-KW"/>
</dbReference>
<dbReference type="PANTHER" id="PTHR44688:SF16">
    <property type="entry name" value="DNA-BINDING TRANSCRIPTIONAL ACTIVATOR DEVR_DOSR"/>
    <property type="match status" value="1"/>
</dbReference>
<evidence type="ECO:0000256" key="1">
    <source>
        <dbReference type="ARBA" id="ARBA00022553"/>
    </source>
</evidence>
<keyword evidence="2" id="KW-0902">Two-component regulatory system</keyword>
<dbReference type="PROSITE" id="PS50043">
    <property type="entry name" value="HTH_LUXR_2"/>
    <property type="match status" value="1"/>
</dbReference>
<dbReference type="Gene3D" id="3.40.50.2300">
    <property type="match status" value="1"/>
</dbReference>
<dbReference type="CDD" id="cd06170">
    <property type="entry name" value="LuxR_C_like"/>
    <property type="match status" value="1"/>
</dbReference>
<dbReference type="InterPro" id="IPR036388">
    <property type="entry name" value="WH-like_DNA-bd_sf"/>
</dbReference>
<feature type="domain" description="HTH luxR-type" evidence="8">
    <location>
        <begin position="135"/>
        <end position="200"/>
    </location>
</feature>
<keyword evidence="12" id="KW-1185">Reference proteome</keyword>
<evidence type="ECO:0000256" key="5">
    <source>
        <dbReference type="ARBA" id="ARBA00023163"/>
    </source>
</evidence>
<dbReference type="SUPFAM" id="SSF52172">
    <property type="entry name" value="CheY-like"/>
    <property type="match status" value="1"/>
</dbReference>
<evidence type="ECO:0000313" key="10">
    <source>
        <dbReference type="EMBL" id="PWB94219.1"/>
    </source>
</evidence>
<evidence type="ECO:0000259" key="9">
    <source>
        <dbReference type="PROSITE" id="PS50110"/>
    </source>
</evidence>
<dbReference type="PANTHER" id="PTHR44688">
    <property type="entry name" value="DNA-BINDING TRANSCRIPTIONAL ACTIVATOR DEVR_DOSR"/>
    <property type="match status" value="1"/>
</dbReference>
<dbReference type="PRINTS" id="PR00038">
    <property type="entry name" value="HTHLUXR"/>
</dbReference>
<dbReference type="RefSeq" id="WP_108916916.1">
    <property type="nucleotide sequence ID" value="NZ_BGJY01000012.1"/>
</dbReference>
<dbReference type="InterPro" id="IPR001789">
    <property type="entry name" value="Sig_transdc_resp-reg_receiver"/>
</dbReference>
<sequence length="217" mass="23540">MSEPIVHVIDDDAAVRDALRLLLTTEGHEVVTHGSAVDFLAGVDRAGTGCIVTDVRMPEMTGMELLLKVKNMGLSLPVVVISAHADVPLAVQAMKEGALDLLEKPFTDESLLNAVRQALAYDSGKRARDLQAQEIQRRLTTLTSRENEVLAALLKGQPNKIIAHELGISVRTVEVHRANVMAKMQAGSLPELVRMSLAQPPRAERETESQSEAPRDG</sequence>
<organism evidence="10 12">
    <name type="scientific">Methylosinus sporium</name>
    <dbReference type="NCBI Taxonomy" id="428"/>
    <lineage>
        <taxon>Bacteria</taxon>
        <taxon>Pseudomonadati</taxon>
        <taxon>Pseudomonadota</taxon>
        <taxon>Alphaproteobacteria</taxon>
        <taxon>Hyphomicrobiales</taxon>
        <taxon>Methylocystaceae</taxon>
        <taxon>Methylosinus</taxon>
    </lineage>
</organism>
<dbReference type="AlphaFoldDB" id="A0A2U1SRI5"/>
<keyword evidence="1 6" id="KW-0597">Phosphoprotein</keyword>
<dbReference type="PROSITE" id="PS50110">
    <property type="entry name" value="RESPONSE_REGULATORY"/>
    <property type="match status" value="1"/>
</dbReference>
<evidence type="ECO:0000313" key="11">
    <source>
        <dbReference type="EMBL" id="TRL31958.1"/>
    </source>
</evidence>
<feature type="region of interest" description="Disordered" evidence="7">
    <location>
        <begin position="196"/>
        <end position="217"/>
    </location>
</feature>
<dbReference type="SMART" id="SM00448">
    <property type="entry name" value="REC"/>
    <property type="match status" value="1"/>
</dbReference>
<keyword evidence="4 10" id="KW-0238">DNA-binding</keyword>
<accession>A0A2U1SRI5</accession>
<dbReference type="PROSITE" id="PS00622">
    <property type="entry name" value="HTH_LUXR_1"/>
    <property type="match status" value="1"/>
</dbReference>
<dbReference type="GO" id="GO:0006355">
    <property type="term" value="P:regulation of DNA-templated transcription"/>
    <property type="evidence" value="ECO:0007669"/>
    <property type="project" value="InterPro"/>
</dbReference>
<evidence type="ECO:0000259" key="8">
    <source>
        <dbReference type="PROSITE" id="PS50043"/>
    </source>
</evidence>
<dbReference type="InterPro" id="IPR011006">
    <property type="entry name" value="CheY-like_superfamily"/>
</dbReference>